<keyword evidence="1" id="KW-0472">Membrane</keyword>
<proteinExistence type="predicted"/>
<keyword evidence="3" id="KW-1185">Reference proteome</keyword>
<dbReference type="Proteomes" id="UP000619260">
    <property type="component" value="Unassembled WGS sequence"/>
</dbReference>
<dbReference type="EMBL" id="BOPF01000053">
    <property type="protein sequence ID" value="GIJ51714.1"/>
    <property type="molecule type" value="Genomic_DNA"/>
</dbReference>
<comment type="caution">
    <text evidence="2">The sequence shown here is derived from an EMBL/GenBank/DDBJ whole genome shotgun (WGS) entry which is preliminary data.</text>
</comment>
<evidence type="ECO:0000256" key="1">
    <source>
        <dbReference type="SAM" id="Phobius"/>
    </source>
</evidence>
<organism evidence="2 3">
    <name type="scientific">Virgisporangium aliadipatigenens</name>
    <dbReference type="NCBI Taxonomy" id="741659"/>
    <lineage>
        <taxon>Bacteria</taxon>
        <taxon>Bacillati</taxon>
        <taxon>Actinomycetota</taxon>
        <taxon>Actinomycetes</taxon>
        <taxon>Micromonosporales</taxon>
        <taxon>Micromonosporaceae</taxon>
        <taxon>Virgisporangium</taxon>
    </lineage>
</organism>
<dbReference type="AlphaFoldDB" id="A0A8J4DVE5"/>
<evidence type="ECO:0000313" key="2">
    <source>
        <dbReference type="EMBL" id="GIJ51714.1"/>
    </source>
</evidence>
<accession>A0A8J4DVE5</accession>
<feature type="transmembrane region" description="Helical" evidence="1">
    <location>
        <begin position="66"/>
        <end position="84"/>
    </location>
</feature>
<evidence type="ECO:0000313" key="3">
    <source>
        <dbReference type="Proteomes" id="UP000619260"/>
    </source>
</evidence>
<reference evidence="2" key="1">
    <citation type="submission" date="2021-01" db="EMBL/GenBank/DDBJ databases">
        <title>Whole genome shotgun sequence of Virgisporangium aliadipatigenens NBRC 105644.</title>
        <authorList>
            <person name="Komaki H."/>
            <person name="Tamura T."/>
        </authorList>
    </citation>
    <scope>NUCLEOTIDE SEQUENCE</scope>
    <source>
        <strain evidence="2">NBRC 105644</strain>
    </source>
</reference>
<protein>
    <submittedName>
        <fullName evidence="2">Uncharacterized protein</fullName>
    </submittedName>
</protein>
<keyword evidence="1" id="KW-0812">Transmembrane</keyword>
<sequence>MSGDQMRTSPYWDGCFAYYVQRPIRGNRNGAVVPGEGSEAVTTGDGPRSQTDLVRKAPGYPGFLRAARLYAGGFAILPCALVPLNLGSDLGFALLVGIAAALVAAGVVLLRRALRLLDHDLAGESREGIGSAATIAAFQDLIRARRAPGR</sequence>
<feature type="transmembrane region" description="Helical" evidence="1">
    <location>
        <begin position="90"/>
        <end position="110"/>
    </location>
</feature>
<gene>
    <name evidence="2" type="ORF">Val02_86000</name>
</gene>
<name>A0A8J4DVE5_9ACTN</name>
<keyword evidence="1" id="KW-1133">Transmembrane helix</keyword>